<dbReference type="KEGG" id="ttk:TST_1352"/>
<sequence>MGKVKCVKFVCNICGEEHGCVNVDELVEQVKKSPAPVFTCPKCGEDGLAHINNVHLRVLVKYLELLNILWEAIEAEQEKLARHGVSVELIES</sequence>
<proteinExistence type="predicted"/>
<protein>
    <submittedName>
        <fullName evidence="1">Uncharacterized protein</fullName>
    </submittedName>
</protein>
<reference evidence="2" key="1">
    <citation type="journal article" date="2018" name="Science">
        <title>A primordial and reversible TCA cycle in a facultatively chemolithoautotrophic thermophile.</title>
        <authorList>
            <person name="Nunoura T."/>
            <person name="Chikaraishi Y."/>
            <person name="Izaki R."/>
            <person name="Suwa T."/>
            <person name="Sato T."/>
            <person name="Harada T."/>
            <person name="Mori K."/>
            <person name="Kato Y."/>
            <person name="Miyazaki M."/>
            <person name="Shimamura S."/>
            <person name="Yanagawa K."/>
            <person name="Shuto A."/>
            <person name="Ohkouchi N."/>
            <person name="Fujita N."/>
            <person name="Takaki Y."/>
            <person name="Atomi H."/>
            <person name="Takai K."/>
        </authorList>
    </citation>
    <scope>NUCLEOTIDE SEQUENCE [LARGE SCALE GENOMIC DNA]</scope>
    <source>
        <strain evidence="2">DSM 17441 / JCM 13301 / NBRC 103674 / ABI70S6</strain>
    </source>
</reference>
<evidence type="ECO:0000313" key="1">
    <source>
        <dbReference type="EMBL" id="BAT72139.1"/>
    </source>
</evidence>
<keyword evidence="2" id="KW-1185">Reference proteome</keyword>
<accession>A0A0S3QUZ5</accession>
<dbReference type="RefSeq" id="WP_068550127.1">
    <property type="nucleotide sequence ID" value="NZ_AP013035.1"/>
</dbReference>
<dbReference type="STRING" id="1298851.TST_1352"/>
<organism evidence="1 2">
    <name type="scientific">Thermosulfidibacter takaii (strain DSM 17441 / JCM 13301 / NBRC 103674 / ABI70S6)</name>
    <dbReference type="NCBI Taxonomy" id="1298851"/>
    <lineage>
        <taxon>Bacteria</taxon>
        <taxon>Pseudomonadati</taxon>
        <taxon>Thermosulfidibacterota</taxon>
        <taxon>Thermosulfidibacteria</taxon>
        <taxon>Thermosulfidibacterales</taxon>
        <taxon>Thermosulfidibacteraceae</taxon>
    </lineage>
</organism>
<dbReference type="Proteomes" id="UP000063234">
    <property type="component" value="Chromosome"/>
</dbReference>
<dbReference type="EMBL" id="AP013035">
    <property type="protein sequence ID" value="BAT72139.1"/>
    <property type="molecule type" value="Genomic_DNA"/>
</dbReference>
<dbReference type="AlphaFoldDB" id="A0A0S3QUZ5"/>
<name>A0A0S3QUZ5_THET7</name>
<evidence type="ECO:0000313" key="2">
    <source>
        <dbReference type="Proteomes" id="UP000063234"/>
    </source>
</evidence>
<gene>
    <name evidence="1" type="ORF">TST_1352</name>
</gene>